<name>A0AAD4C0K6_BOLED</name>
<dbReference type="AlphaFoldDB" id="A0AAD4C0K6"/>
<organism evidence="2 3">
    <name type="scientific">Boletus edulis BED1</name>
    <dbReference type="NCBI Taxonomy" id="1328754"/>
    <lineage>
        <taxon>Eukaryota</taxon>
        <taxon>Fungi</taxon>
        <taxon>Dikarya</taxon>
        <taxon>Basidiomycota</taxon>
        <taxon>Agaricomycotina</taxon>
        <taxon>Agaricomycetes</taxon>
        <taxon>Agaricomycetidae</taxon>
        <taxon>Boletales</taxon>
        <taxon>Boletineae</taxon>
        <taxon>Boletaceae</taxon>
        <taxon>Boletoideae</taxon>
        <taxon>Boletus</taxon>
    </lineage>
</organism>
<dbReference type="EMBL" id="WHUW01000006">
    <property type="protein sequence ID" value="KAF8444655.1"/>
    <property type="molecule type" value="Genomic_DNA"/>
</dbReference>
<feature type="region of interest" description="Disordered" evidence="1">
    <location>
        <begin position="50"/>
        <end position="72"/>
    </location>
</feature>
<reference evidence="2" key="1">
    <citation type="submission" date="2019-10" db="EMBL/GenBank/DDBJ databases">
        <authorList>
            <consortium name="DOE Joint Genome Institute"/>
            <person name="Kuo A."/>
            <person name="Miyauchi S."/>
            <person name="Kiss E."/>
            <person name="Drula E."/>
            <person name="Kohler A."/>
            <person name="Sanchez-Garcia M."/>
            <person name="Andreopoulos B."/>
            <person name="Barry K.W."/>
            <person name="Bonito G."/>
            <person name="Buee M."/>
            <person name="Carver A."/>
            <person name="Chen C."/>
            <person name="Cichocki N."/>
            <person name="Clum A."/>
            <person name="Culley D."/>
            <person name="Crous P.W."/>
            <person name="Fauchery L."/>
            <person name="Girlanda M."/>
            <person name="Hayes R."/>
            <person name="Keri Z."/>
            <person name="LaButti K."/>
            <person name="Lipzen A."/>
            <person name="Lombard V."/>
            <person name="Magnuson J."/>
            <person name="Maillard F."/>
            <person name="Morin E."/>
            <person name="Murat C."/>
            <person name="Nolan M."/>
            <person name="Ohm R."/>
            <person name="Pangilinan J."/>
            <person name="Pereira M."/>
            <person name="Perotto S."/>
            <person name="Peter M."/>
            <person name="Riley R."/>
            <person name="Sitrit Y."/>
            <person name="Stielow B."/>
            <person name="Szollosi G."/>
            <person name="Zifcakova L."/>
            <person name="Stursova M."/>
            <person name="Spatafora J.W."/>
            <person name="Tedersoo L."/>
            <person name="Vaario L.-M."/>
            <person name="Yamada A."/>
            <person name="Yan M."/>
            <person name="Wang P."/>
            <person name="Xu J."/>
            <person name="Bruns T."/>
            <person name="Baldrian P."/>
            <person name="Vilgalys R."/>
            <person name="Henrissat B."/>
            <person name="Grigoriev I.V."/>
            <person name="Hibbett D."/>
            <person name="Nagy L.G."/>
            <person name="Martin F.M."/>
        </authorList>
    </citation>
    <scope>NUCLEOTIDE SEQUENCE</scope>
    <source>
        <strain evidence="2">BED1</strain>
    </source>
</reference>
<dbReference type="Proteomes" id="UP001194468">
    <property type="component" value="Unassembled WGS sequence"/>
</dbReference>
<evidence type="ECO:0000313" key="3">
    <source>
        <dbReference type="Proteomes" id="UP001194468"/>
    </source>
</evidence>
<reference evidence="2" key="2">
    <citation type="journal article" date="2020" name="Nat. Commun.">
        <title>Large-scale genome sequencing of mycorrhizal fungi provides insights into the early evolution of symbiotic traits.</title>
        <authorList>
            <person name="Miyauchi S."/>
            <person name="Kiss E."/>
            <person name="Kuo A."/>
            <person name="Drula E."/>
            <person name="Kohler A."/>
            <person name="Sanchez-Garcia M."/>
            <person name="Morin E."/>
            <person name="Andreopoulos B."/>
            <person name="Barry K.W."/>
            <person name="Bonito G."/>
            <person name="Buee M."/>
            <person name="Carver A."/>
            <person name="Chen C."/>
            <person name="Cichocki N."/>
            <person name="Clum A."/>
            <person name="Culley D."/>
            <person name="Crous P.W."/>
            <person name="Fauchery L."/>
            <person name="Girlanda M."/>
            <person name="Hayes R.D."/>
            <person name="Keri Z."/>
            <person name="LaButti K."/>
            <person name="Lipzen A."/>
            <person name="Lombard V."/>
            <person name="Magnuson J."/>
            <person name="Maillard F."/>
            <person name="Murat C."/>
            <person name="Nolan M."/>
            <person name="Ohm R.A."/>
            <person name="Pangilinan J."/>
            <person name="Pereira M.F."/>
            <person name="Perotto S."/>
            <person name="Peter M."/>
            <person name="Pfister S."/>
            <person name="Riley R."/>
            <person name="Sitrit Y."/>
            <person name="Stielow J.B."/>
            <person name="Szollosi G."/>
            <person name="Zifcakova L."/>
            <person name="Stursova M."/>
            <person name="Spatafora J.W."/>
            <person name="Tedersoo L."/>
            <person name="Vaario L.M."/>
            <person name="Yamada A."/>
            <person name="Yan M."/>
            <person name="Wang P."/>
            <person name="Xu J."/>
            <person name="Bruns T."/>
            <person name="Baldrian P."/>
            <person name="Vilgalys R."/>
            <person name="Dunand C."/>
            <person name="Henrissat B."/>
            <person name="Grigoriev I.V."/>
            <person name="Hibbett D."/>
            <person name="Nagy L.G."/>
            <person name="Martin F.M."/>
        </authorList>
    </citation>
    <scope>NUCLEOTIDE SEQUENCE</scope>
    <source>
        <strain evidence="2">BED1</strain>
    </source>
</reference>
<feature type="non-terminal residue" evidence="2">
    <location>
        <position position="1"/>
    </location>
</feature>
<protein>
    <submittedName>
        <fullName evidence="2">Uncharacterized protein</fullName>
    </submittedName>
</protein>
<gene>
    <name evidence="2" type="ORF">L210DRAFT_939744</name>
</gene>
<comment type="caution">
    <text evidence="2">The sequence shown here is derived from an EMBL/GenBank/DDBJ whole genome shotgun (WGS) entry which is preliminary data.</text>
</comment>
<sequence>LSSPSSHWQPSTNLPRLRSHWVCTHVEPALYYTVRLRSARSLVSFISTLNSKPPGFTHPSPASKPCSPSAPE</sequence>
<feature type="compositionally biased region" description="Low complexity" evidence="1">
    <location>
        <begin position="59"/>
        <end position="72"/>
    </location>
</feature>
<proteinExistence type="predicted"/>
<keyword evidence="3" id="KW-1185">Reference proteome</keyword>
<evidence type="ECO:0000313" key="2">
    <source>
        <dbReference type="EMBL" id="KAF8444655.1"/>
    </source>
</evidence>
<accession>A0AAD4C0K6</accession>
<evidence type="ECO:0000256" key="1">
    <source>
        <dbReference type="SAM" id="MobiDB-lite"/>
    </source>
</evidence>